<reference evidence="2 3" key="1">
    <citation type="submission" date="2017-09" db="EMBL/GenBank/DDBJ databases">
        <authorList>
            <person name="Lee N."/>
            <person name="Cho B.-K."/>
        </authorList>
    </citation>
    <scope>NUCLEOTIDE SEQUENCE [LARGE SCALE GENOMIC DNA]</scope>
    <source>
        <strain evidence="2 3">ATCC 27465</strain>
    </source>
</reference>
<evidence type="ECO:0000256" key="1">
    <source>
        <dbReference type="SAM" id="MobiDB-lite"/>
    </source>
</evidence>
<sequence>MEYDTRPPRGACGDFLSPVRNRPVTPRGAPQTRPFPMFQSDTSGVIGSWRYLRRSGTRGNRCSPRGPWRTTPHL</sequence>
<dbReference type="Proteomes" id="UP000326505">
    <property type="component" value="Chromosome"/>
</dbReference>
<protein>
    <submittedName>
        <fullName evidence="2">Uncharacterized protein</fullName>
    </submittedName>
</protein>
<accession>A0A5P2X5Y0</accession>
<dbReference type="KEGG" id="sspb:CP982_14740"/>
<name>A0A5P2X5Y0_STRST</name>
<organism evidence="2 3">
    <name type="scientific">Streptomyces spectabilis</name>
    <dbReference type="NCBI Taxonomy" id="68270"/>
    <lineage>
        <taxon>Bacteria</taxon>
        <taxon>Bacillati</taxon>
        <taxon>Actinomycetota</taxon>
        <taxon>Actinomycetes</taxon>
        <taxon>Kitasatosporales</taxon>
        <taxon>Streptomycetaceae</taxon>
        <taxon>Streptomyces</taxon>
    </lineage>
</organism>
<feature type="region of interest" description="Disordered" evidence="1">
    <location>
        <begin position="55"/>
        <end position="74"/>
    </location>
</feature>
<proteinExistence type="predicted"/>
<evidence type="ECO:0000313" key="2">
    <source>
        <dbReference type="EMBL" id="QEV59841.1"/>
    </source>
</evidence>
<dbReference type="AlphaFoldDB" id="A0A5P2X5Y0"/>
<dbReference type="EMBL" id="CP023690">
    <property type="protein sequence ID" value="QEV59841.1"/>
    <property type="molecule type" value="Genomic_DNA"/>
</dbReference>
<gene>
    <name evidence="2" type="ORF">CP982_14740</name>
</gene>
<feature type="region of interest" description="Disordered" evidence="1">
    <location>
        <begin position="1"/>
        <end position="40"/>
    </location>
</feature>
<evidence type="ECO:0000313" key="3">
    <source>
        <dbReference type="Proteomes" id="UP000326505"/>
    </source>
</evidence>